<name>A0A6A4F8C4_9STRA</name>
<evidence type="ECO:0000313" key="3">
    <source>
        <dbReference type="Proteomes" id="UP000434957"/>
    </source>
</evidence>
<sequence length="51" mass="6060">MSLQKTGKLLIRQYPTKIDEDVIRDEIRGATKKSNERYEMLSQRLQNMADF</sequence>
<accession>A0A6A4F8C4</accession>
<protein>
    <submittedName>
        <fullName evidence="2">Uncharacterized protein</fullName>
    </submittedName>
</protein>
<dbReference type="Proteomes" id="UP000434957">
    <property type="component" value="Unassembled WGS sequence"/>
</dbReference>
<reference evidence="2 3" key="1">
    <citation type="submission" date="2018-08" db="EMBL/GenBank/DDBJ databases">
        <title>Genomic investigation of the strawberry pathogen Phytophthora fragariae indicates pathogenicity is determined by transcriptional variation in three key races.</title>
        <authorList>
            <person name="Adams T.M."/>
            <person name="Armitage A.D."/>
            <person name="Sobczyk M.K."/>
            <person name="Bates H.J."/>
            <person name="Dunwell J.M."/>
            <person name="Nellist C.F."/>
            <person name="Harrison R.J."/>
        </authorList>
    </citation>
    <scope>NUCLEOTIDE SEQUENCE [LARGE SCALE GENOMIC DNA]</scope>
    <source>
        <strain evidence="1 4">SCRP324</strain>
        <strain evidence="2 3">SCRP333</strain>
    </source>
</reference>
<organism evidence="2 3">
    <name type="scientific">Phytophthora rubi</name>
    <dbReference type="NCBI Taxonomy" id="129364"/>
    <lineage>
        <taxon>Eukaryota</taxon>
        <taxon>Sar</taxon>
        <taxon>Stramenopiles</taxon>
        <taxon>Oomycota</taxon>
        <taxon>Peronosporomycetes</taxon>
        <taxon>Peronosporales</taxon>
        <taxon>Peronosporaceae</taxon>
        <taxon>Phytophthora</taxon>
    </lineage>
</organism>
<evidence type="ECO:0000313" key="2">
    <source>
        <dbReference type="EMBL" id="KAE9338638.1"/>
    </source>
</evidence>
<keyword evidence="3" id="KW-1185">Reference proteome</keyword>
<dbReference type="Proteomes" id="UP000435112">
    <property type="component" value="Unassembled WGS sequence"/>
</dbReference>
<comment type="caution">
    <text evidence="2">The sequence shown here is derived from an EMBL/GenBank/DDBJ whole genome shotgun (WGS) entry which is preliminary data.</text>
</comment>
<evidence type="ECO:0000313" key="1">
    <source>
        <dbReference type="EMBL" id="KAE9043990.1"/>
    </source>
</evidence>
<gene>
    <name evidence="1" type="ORF">PR002_g3053</name>
    <name evidence="2" type="ORF">PR003_g11410</name>
</gene>
<dbReference type="EMBL" id="QXFU01000108">
    <property type="protein sequence ID" value="KAE9043990.1"/>
    <property type="molecule type" value="Genomic_DNA"/>
</dbReference>
<dbReference type="EMBL" id="QXFT01000656">
    <property type="protein sequence ID" value="KAE9338638.1"/>
    <property type="molecule type" value="Genomic_DNA"/>
</dbReference>
<dbReference type="AlphaFoldDB" id="A0A6A4F8C4"/>
<evidence type="ECO:0000313" key="4">
    <source>
        <dbReference type="Proteomes" id="UP000435112"/>
    </source>
</evidence>
<proteinExistence type="predicted"/>